<organism evidence="2 3">
    <name type="scientific">Aulographum hederae CBS 113979</name>
    <dbReference type="NCBI Taxonomy" id="1176131"/>
    <lineage>
        <taxon>Eukaryota</taxon>
        <taxon>Fungi</taxon>
        <taxon>Dikarya</taxon>
        <taxon>Ascomycota</taxon>
        <taxon>Pezizomycotina</taxon>
        <taxon>Dothideomycetes</taxon>
        <taxon>Pleosporomycetidae</taxon>
        <taxon>Aulographales</taxon>
        <taxon>Aulographaceae</taxon>
    </lineage>
</organism>
<evidence type="ECO:0000313" key="3">
    <source>
        <dbReference type="Proteomes" id="UP000800041"/>
    </source>
</evidence>
<dbReference type="Proteomes" id="UP000800041">
    <property type="component" value="Unassembled WGS sequence"/>
</dbReference>
<feature type="region of interest" description="Disordered" evidence="1">
    <location>
        <begin position="57"/>
        <end position="91"/>
    </location>
</feature>
<sequence length="137" mass="15114">MLESRLLLSLGGTGSVSSALPAFSKSRDACDDGKFSQSPHKTQDAVACTSSALHGLGNLGERPAPRYLDHRHKPAARKRPEKQIKPTFETRQRPLSQVLTFPSIAKTYKPFESPHIDAHRILRTLTGGCHRRFALSL</sequence>
<accession>A0A6G1GU95</accession>
<feature type="compositionally biased region" description="Basic residues" evidence="1">
    <location>
        <begin position="69"/>
        <end position="80"/>
    </location>
</feature>
<feature type="compositionally biased region" description="Basic and acidic residues" evidence="1">
    <location>
        <begin position="81"/>
        <end position="91"/>
    </location>
</feature>
<name>A0A6G1GU95_9PEZI</name>
<dbReference type="AlphaFoldDB" id="A0A6G1GU95"/>
<gene>
    <name evidence="2" type="ORF">K402DRAFT_142355</name>
</gene>
<dbReference type="EMBL" id="ML977168">
    <property type="protein sequence ID" value="KAF1984350.1"/>
    <property type="molecule type" value="Genomic_DNA"/>
</dbReference>
<protein>
    <submittedName>
        <fullName evidence="2">Uncharacterized protein</fullName>
    </submittedName>
</protein>
<evidence type="ECO:0000313" key="2">
    <source>
        <dbReference type="EMBL" id="KAF1984350.1"/>
    </source>
</evidence>
<reference evidence="2" key="1">
    <citation type="journal article" date="2020" name="Stud. Mycol.">
        <title>101 Dothideomycetes genomes: a test case for predicting lifestyles and emergence of pathogens.</title>
        <authorList>
            <person name="Haridas S."/>
            <person name="Albert R."/>
            <person name="Binder M."/>
            <person name="Bloem J."/>
            <person name="Labutti K."/>
            <person name="Salamov A."/>
            <person name="Andreopoulos B."/>
            <person name="Baker S."/>
            <person name="Barry K."/>
            <person name="Bills G."/>
            <person name="Bluhm B."/>
            <person name="Cannon C."/>
            <person name="Castanera R."/>
            <person name="Culley D."/>
            <person name="Daum C."/>
            <person name="Ezra D."/>
            <person name="Gonzalez J."/>
            <person name="Henrissat B."/>
            <person name="Kuo A."/>
            <person name="Liang C."/>
            <person name="Lipzen A."/>
            <person name="Lutzoni F."/>
            <person name="Magnuson J."/>
            <person name="Mondo S."/>
            <person name="Nolan M."/>
            <person name="Ohm R."/>
            <person name="Pangilinan J."/>
            <person name="Park H.-J."/>
            <person name="Ramirez L."/>
            <person name="Alfaro M."/>
            <person name="Sun H."/>
            <person name="Tritt A."/>
            <person name="Yoshinaga Y."/>
            <person name="Zwiers L.-H."/>
            <person name="Turgeon B."/>
            <person name="Goodwin S."/>
            <person name="Spatafora J."/>
            <person name="Crous P."/>
            <person name="Grigoriev I."/>
        </authorList>
    </citation>
    <scope>NUCLEOTIDE SEQUENCE</scope>
    <source>
        <strain evidence="2">CBS 113979</strain>
    </source>
</reference>
<proteinExistence type="predicted"/>
<keyword evidence="3" id="KW-1185">Reference proteome</keyword>
<evidence type="ECO:0000256" key="1">
    <source>
        <dbReference type="SAM" id="MobiDB-lite"/>
    </source>
</evidence>